<dbReference type="PIRSF" id="PIRSF006593">
    <property type="entry name" value="UCP006593"/>
    <property type="match status" value="1"/>
</dbReference>
<dbReference type="EMBL" id="DRIG01000099">
    <property type="protein sequence ID" value="HEC79385.1"/>
    <property type="molecule type" value="Genomic_DNA"/>
</dbReference>
<evidence type="ECO:0000313" key="3">
    <source>
        <dbReference type="EMBL" id="HEC79385.1"/>
    </source>
</evidence>
<organism evidence="3 4">
    <name type="scientific">candidate division WOR-3 bacterium</name>
    <dbReference type="NCBI Taxonomy" id="2052148"/>
    <lineage>
        <taxon>Bacteria</taxon>
        <taxon>Bacteria division WOR-3</taxon>
    </lineage>
</organism>
<evidence type="ECO:0000259" key="2">
    <source>
        <dbReference type="Pfam" id="PF01937"/>
    </source>
</evidence>
<feature type="domain" description="Damage-control phosphatase ARMT1-like metal-binding" evidence="2">
    <location>
        <begin position="30"/>
        <end position="299"/>
    </location>
</feature>
<reference evidence="3" key="1">
    <citation type="journal article" date="2020" name="mSystems">
        <title>Genome- and Community-Level Interaction Insights into Carbon Utilization and Element Cycling Functions of Hydrothermarchaeota in Hydrothermal Sediment.</title>
        <authorList>
            <person name="Zhou Z."/>
            <person name="Liu Y."/>
            <person name="Xu W."/>
            <person name="Pan J."/>
            <person name="Luo Z.H."/>
            <person name="Li M."/>
        </authorList>
    </citation>
    <scope>NUCLEOTIDE SEQUENCE</scope>
    <source>
        <strain evidence="3">HyVt-388</strain>
    </source>
</reference>
<dbReference type="Pfam" id="PF01937">
    <property type="entry name" value="ARMT1-like_dom"/>
    <property type="match status" value="1"/>
</dbReference>
<accession>A0A9C9ENS6</accession>
<dbReference type="Gene3D" id="1.10.285.20">
    <property type="entry name" value="Uncharacterised protein PF01937, DUF89, domain 2"/>
    <property type="match status" value="1"/>
</dbReference>
<dbReference type="Proteomes" id="UP000885826">
    <property type="component" value="Unassembled WGS sequence"/>
</dbReference>
<dbReference type="AlphaFoldDB" id="A0A9C9ENS6"/>
<proteinExistence type="predicted"/>
<comment type="caution">
    <text evidence="3">The sequence shown here is derived from an EMBL/GenBank/DDBJ whole genome shotgun (WGS) entry which is preliminary data.</text>
</comment>
<dbReference type="InterPro" id="IPR014444">
    <property type="entry name" value="PH1575-like"/>
</dbReference>
<dbReference type="Gene3D" id="3.40.50.10880">
    <property type="entry name" value="Uncharacterised protein PF01937, DUF89, domain 3"/>
    <property type="match status" value="1"/>
</dbReference>
<feature type="compositionally biased region" description="Basic and acidic residues" evidence="1">
    <location>
        <begin position="10"/>
        <end position="21"/>
    </location>
</feature>
<name>A0A9C9ENS6_UNCW3</name>
<evidence type="ECO:0000313" key="4">
    <source>
        <dbReference type="Proteomes" id="UP000885826"/>
    </source>
</evidence>
<sequence length="308" mass="34722">MYTRQCAGSTRDKTKNHYSKRKESDKTKTYLECIPCFFKQALTAAQTARLDEQKIKDIFDRIAALIPKISMDTTPPEIGMMVYKAIYQASNIEDPFKEAKKKCTGYLLASYDELRKKITESADPLYTALKFAALSNAIDFGANPNFNIKEELSTLYEKDFDLCEYDLFKKSLSDAKWILYIGDNAGETVLDRLLIEQLNKPVKYAVRSKPIINDATMEDALEAGIDKVAEVISSGCDAPGTILGLCTEEFKRIFTEADMVISKGQGNYETLSDQKRTIFFLLKIKCPVIARDINIKTGSVVLITNKKK</sequence>
<gene>
    <name evidence="3" type="ORF">ENI34_09665</name>
</gene>
<protein>
    <submittedName>
        <fullName evidence="3">DUF89 family protein</fullName>
    </submittedName>
</protein>
<dbReference type="SUPFAM" id="SSF111321">
    <property type="entry name" value="AF1104-like"/>
    <property type="match status" value="1"/>
</dbReference>
<feature type="region of interest" description="Disordered" evidence="1">
    <location>
        <begin position="1"/>
        <end position="21"/>
    </location>
</feature>
<evidence type="ECO:0000256" key="1">
    <source>
        <dbReference type="SAM" id="MobiDB-lite"/>
    </source>
</evidence>
<dbReference type="InterPro" id="IPR002791">
    <property type="entry name" value="ARMT1-like_metal-bd"/>
</dbReference>
<dbReference type="InterPro" id="IPR036075">
    <property type="entry name" value="ARMT-1-like_metal-bd_sf"/>
</dbReference>